<feature type="transmembrane region" description="Helical" evidence="10">
    <location>
        <begin position="126"/>
        <end position="149"/>
    </location>
</feature>
<sequence length="772" mass="86258">MGSKAHCLPFEQNVSKGIWAGDNPLDYPYPLTLAQIILVVLTSRLLYCFLRPLGQTRYVCNLLSGIILGSSLLGGKRPFEDKLFAAEVNPLFDTTAMLAAIYSVFIVTLKYDLSLIRMTAKDSIKVGLVASFLPSAVTLSLLYLLGSAIHGFPNSPMGKYFKYFMTVFISFSFFPVIAQALDDLNLMTSELGQFAMSTAIVNDVIQWTLTTFYLIMMQQNISSHGVQGFLNFLALIIFAVYIIRPIILWIISNTPDGEEVKEVYVVAIQLGVLVMAFICDSLGATATMGAVILGLVIPEGPPLGTTLAHKTETLVSEFLLPMFFFRIGYCVDVYLISDWVRFSQLQILITVSYFTTIVGITAAALWCKFGLKNSSMLSMAIDDQTFLQIVLSMLGITMVVTPLLRFSYNPQIRLGASTESFRLRSIQSMPRNSGKFCVLCCFHNEESIHNLITLLEASNPTEASPICAYVIHAVELMRGAIPRLVPHKKLSLKISIHQMMRAFENYSQNSKGLVIIHAFNLIAPYKSMHETLFRLAHDKHIPLIIIPFHDHHGTADLSLTSAIRQFNINVQKHSQCTVGILVDRGSPCRVSLTHFSHNVAVFFIGGPDDREALAYAERMLGNLDVQMTVLRIILRNKLKAGNQEERIEAKLDESLVEDFRLRNRGNNRLSWLDIEVEDSVQVMRSIKNMEGDYDLVMVGRRHAEISLRDEEMVEFVEHAELGVIGDMLASSDFSGGTVNVLVMQESRELGCGAFHRDWAKVSKKESSFIAIH</sequence>
<dbReference type="GO" id="GO:0015297">
    <property type="term" value="F:antiporter activity"/>
    <property type="evidence" value="ECO:0007669"/>
    <property type="project" value="InterPro"/>
</dbReference>
<feature type="transmembrane region" description="Helical" evidence="10">
    <location>
        <begin position="228"/>
        <end position="251"/>
    </location>
</feature>
<evidence type="ECO:0000313" key="14">
    <source>
        <dbReference type="Proteomes" id="UP000327157"/>
    </source>
</evidence>
<dbReference type="AlphaFoldDB" id="A0A5N5EZN4"/>
<keyword evidence="2" id="KW-0813">Transport</keyword>
<evidence type="ECO:0000256" key="4">
    <source>
        <dbReference type="ARBA" id="ARBA00022692"/>
    </source>
</evidence>
<keyword evidence="7" id="KW-0406">Ion transport</keyword>
<feature type="transmembrane region" description="Helical" evidence="10">
    <location>
        <begin position="27"/>
        <end position="46"/>
    </location>
</feature>
<evidence type="ECO:0000256" key="2">
    <source>
        <dbReference type="ARBA" id="ARBA00022448"/>
    </source>
</evidence>
<proteinExistence type="inferred from homology"/>
<evidence type="ECO:0000259" key="11">
    <source>
        <dbReference type="Pfam" id="PF00999"/>
    </source>
</evidence>
<dbReference type="InterPro" id="IPR006153">
    <property type="entry name" value="Cation/H_exchanger_TM"/>
</dbReference>
<keyword evidence="4 10" id="KW-0812">Transmembrane</keyword>
<keyword evidence="6 10" id="KW-1133">Transmembrane helix</keyword>
<evidence type="ECO:0000256" key="9">
    <source>
        <dbReference type="ARBA" id="ARBA00038341"/>
    </source>
</evidence>
<dbReference type="GO" id="GO:0016020">
    <property type="term" value="C:membrane"/>
    <property type="evidence" value="ECO:0007669"/>
    <property type="project" value="UniProtKB-SubCell"/>
</dbReference>
<accession>A0A5N5EZN4</accession>
<evidence type="ECO:0000259" key="12">
    <source>
        <dbReference type="Pfam" id="PF23259"/>
    </source>
</evidence>
<name>A0A5N5EZN4_9ROSA</name>
<comment type="similarity">
    <text evidence="9">Belongs to the monovalent cation:proton antiporter 2 (CPA2) transporter (TC 2.A.37) family. CHX (TC 2.A.37.4) subfamily.</text>
</comment>
<evidence type="ECO:0000256" key="7">
    <source>
        <dbReference type="ARBA" id="ARBA00023065"/>
    </source>
</evidence>
<comment type="caution">
    <text evidence="13">The sequence shown here is derived from an EMBL/GenBank/DDBJ whole genome shotgun (WGS) entry which is preliminary data.</text>
</comment>
<dbReference type="EMBL" id="SMOL01000781">
    <property type="protein sequence ID" value="KAB2596348.1"/>
    <property type="molecule type" value="Genomic_DNA"/>
</dbReference>
<evidence type="ECO:0000256" key="3">
    <source>
        <dbReference type="ARBA" id="ARBA00022538"/>
    </source>
</evidence>
<feature type="transmembrane region" description="Helical" evidence="10">
    <location>
        <begin position="386"/>
        <end position="404"/>
    </location>
</feature>
<keyword evidence="14" id="KW-1185">Reference proteome</keyword>
<evidence type="ECO:0000256" key="8">
    <source>
        <dbReference type="ARBA" id="ARBA00023136"/>
    </source>
</evidence>
<dbReference type="GO" id="GO:1902600">
    <property type="term" value="P:proton transmembrane transport"/>
    <property type="evidence" value="ECO:0007669"/>
    <property type="project" value="InterPro"/>
</dbReference>
<feature type="domain" description="Cation/H+ exchanger transmembrane" evidence="11">
    <location>
        <begin position="41"/>
        <end position="381"/>
    </location>
</feature>
<dbReference type="PANTHER" id="PTHR32468">
    <property type="entry name" value="CATION/H + ANTIPORTER"/>
    <property type="match status" value="1"/>
</dbReference>
<dbReference type="InterPro" id="IPR057290">
    <property type="entry name" value="CHX17_C"/>
</dbReference>
<dbReference type="GO" id="GO:0006813">
    <property type="term" value="P:potassium ion transport"/>
    <property type="evidence" value="ECO:0007669"/>
    <property type="project" value="UniProtKB-KW"/>
</dbReference>
<reference evidence="14" key="2">
    <citation type="submission" date="2019-10" db="EMBL/GenBank/DDBJ databases">
        <title>A de novo genome assembly of a pear dwarfing rootstock.</title>
        <authorList>
            <person name="Wang F."/>
            <person name="Wang J."/>
            <person name="Li S."/>
            <person name="Zhang Y."/>
            <person name="Fang M."/>
            <person name="Ma L."/>
            <person name="Zhao Y."/>
            <person name="Jiang S."/>
        </authorList>
    </citation>
    <scope>NUCLEOTIDE SEQUENCE [LARGE SCALE GENOMIC DNA]</scope>
</reference>
<gene>
    <name evidence="13" type="ORF">D8674_031798</name>
</gene>
<keyword evidence="5" id="KW-0630">Potassium</keyword>
<feature type="transmembrane region" description="Helical" evidence="10">
    <location>
        <begin position="95"/>
        <end position="114"/>
    </location>
</feature>
<dbReference type="InterPro" id="IPR038770">
    <property type="entry name" value="Na+/solute_symporter_sf"/>
</dbReference>
<dbReference type="GO" id="GO:0012505">
    <property type="term" value="C:endomembrane system"/>
    <property type="evidence" value="ECO:0007669"/>
    <property type="project" value="TreeGrafter"/>
</dbReference>
<dbReference type="Gene3D" id="1.20.1530.20">
    <property type="match status" value="1"/>
</dbReference>
<dbReference type="OrthoDB" id="1612738at2759"/>
<protein>
    <submittedName>
        <fullName evidence="13">Uncharacterized protein</fullName>
    </submittedName>
</protein>
<dbReference type="Proteomes" id="UP000327157">
    <property type="component" value="Chromosome 7"/>
</dbReference>
<feature type="transmembrane region" description="Helical" evidence="10">
    <location>
        <begin position="347"/>
        <end position="366"/>
    </location>
</feature>
<dbReference type="Pfam" id="PF00999">
    <property type="entry name" value="Na_H_Exchanger"/>
    <property type="match status" value="1"/>
</dbReference>
<feature type="transmembrane region" description="Helical" evidence="10">
    <location>
        <begin position="316"/>
        <end position="335"/>
    </location>
</feature>
<evidence type="ECO:0000256" key="5">
    <source>
        <dbReference type="ARBA" id="ARBA00022958"/>
    </source>
</evidence>
<reference evidence="13 14" key="3">
    <citation type="submission" date="2019-11" db="EMBL/GenBank/DDBJ databases">
        <title>A de novo genome assembly of a pear dwarfing rootstock.</title>
        <authorList>
            <person name="Wang F."/>
            <person name="Wang J."/>
            <person name="Li S."/>
            <person name="Zhang Y."/>
            <person name="Fang M."/>
            <person name="Ma L."/>
            <person name="Zhao Y."/>
            <person name="Jiang S."/>
        </authorList>
    </citation>
    <scope>NUCLEOTIDE SEQUENCE [LARGE SCALE GENOMIC DNA]</scope>
    <source>
        <strain evidence="13">S2</strain>
        <tissue evidence="13">Leaf</tissue>
    </source>
</reference>
<comment type="subcellular location">
    <subcellularLocation>
        <location evidence="1">Membrane</location>
        <topology evidence="1">Multi-pass membrane protein</topology>
    </subcellularLocation>
</comment>
<dbReference type="PANTHER" id="PTHR32468:SF108">
    <property type="entry name" value="CATION_H(+) ANTIPORTER 15-LIKE"/>
    <property type="match status" value="1"/>
</dbReference>
<keyword evidence="3" id="KW-0633">Potassium transport</keyword>
<reference evidence="13 14" key="1">
    <citation type="submission" date="2019-09" db="EMBL/GenBank/DDBJ databases">
        <authorList>
            <person name="Ou C."/>
        </authorList>
    </citation>
    <scope>NUCLEOTIDE SEQUENCE [LARGE SCALE GENOMIC DNA]</scope>
    <source>
        <strain evidence="13">S2</strain>
        <tissue evidence="13">Leaf</tissue>
    </source>
</reference>
<feature type="transmembrane region" description="Helical" evidence="10">
    <location>
        <begin position="161"/>
        <end position="182"/>
    </location>
</feature>
<dbReference type="Pfam" id="PF23259">
    <property type="entry name" value="CHX17_C"/>
    <property type="match status" value="1"/>
</dbReference>
<feature type="transmembrane region" description="Helical" evidence="10">
    <location>
        <begin position="194"/>
        <end position="216"/>
    </location>
</feature>
<evidence type="ECO:0000256" key="1">
    <source>
        <dbReference type="ARBA" id="ARBA00004141"/>
    </source>
</evidence>
<dbReference type="GO" id="GO:0006885">
    <property type="term" value="P:regulation of pH"/>
    <property type="evidence" value="ECO:0007669"/>
    <property type="project" value="TreeGrafter"/>
</dbReference>
<feature type="transmembrane region" description="Helical" evidence="10">
    <location>
        <begin position="263"/>
        <end position="296"/>
    </location>
</feature>
<evidence type="ECO:0000256" key="10">
    <source>
        <dbReference type="SAM" id="Phobius"/>
    </source>
</evidence>
<evidence type="ECO:0000256" key="6">
    <source>
        <dbReference type="ARBA" id="ARBA00022989"/>
    </source>
</evidence>
<feature type="domain" description="Cation/H(+) antiporter C-terminal" evidence="12">
    <location>
        <begin position="597"/>
        <end position="745"/>
    </location>
</feature>
<dbReference type="Gene3D" id="3.40.50.12370">
    <property type="match status" value="1"/>
</dbReference>
<keyword evidence="8 10" id="KW-0472">Membrane</keyword>
<organism evidence="13 14">
    <name type="scientific">Pyrus ussuriensis x Pyrus communis</name>
    <dbReference type="NCBI Taxonomy" id="2448454"/>
    <lineage>
        <taxon>Eukaryota</taxon>
        <taxon>Viridiplantae</taxon>
        <taxon>Streptophyta</taxon>
        <taxon>Embryophyta</taxon>
        <taxon>Tracheophyta</taxon>
        <taxon>Spermatophyta</taxon>
        <taxon>Magnoliopsida</taxon>
        <taxon>eudicotyledons</taxon>
        <taxon>Gunneridae</taxon>
        <taxon>Pentapetalae</taxon>
        <taxon>rosids</taxon>
        <taxon>fabids</taxon>
        <taxon>Rosales</taxon>
        <taxon>Rosaceae</taxon>
        <taxon>Amygdaloideae</taxon>
        <taxon>Maleae</taxon>
        <taxon>Pyrus</taxon>
    </lineage>
</organism>
<evidence type="ECO:0000313" key="13">
    <source>
        <dbReference type="EMBL" id="KAB2596348.1"/>
    </source>
</evidence>
<dbReference type="InterPro" id="IPR050794">
    <property type="entry name" value="CPA2_transporter"/>
</dbReference>